<name>A0ABR5YIJ6_9SPHN</name>
<comment type="caution">
    <text evidence="5">The sequence shown here is derived from an EMBL/GenBank/DDBJ whole genome shotgun (WGS) entry which is preliminary data.</text>
</comment>
<dbReference type="SUPFAM" id="SSF100950">
    <property type="entry name" value="NagB/RpiA/CoA transferase-like"/>
    <property type="match status" value="1"/>
</dbReference>
<dbReference type="PANTHER" id="PTHR23407">
    <property type="entry name" value="ATPASE INHIBITOR/5-FORMYLTETRAHYDROFOLATE CYCLO-LIGASE"/>
    <property type="match status" value="1"/>
</dbReference>
<comment type="cofactor">
    <cofactor evidence="4">
        <name>Mg(2+)</name>
        <dbReference type="ChEBI" id="CHEBI:18420"/>
    </cofactor>
</comment>
<dbReference type="RefSeq" id="WP_066687240.1">
    <property type="nucleotide sequence ID" value="NZ_CP117025.1"/>
</dbReference>
<keyword evidence="4" id="KW-0479">Metal-binding</keyword>
<dbReference type="InterPro" id="IPR002698">
    <property type="entry name" value="FTHF_cligase"/>
</dbReference>
<dbReference type="PIRSF" id="PIRSF006806">
    <property type="entry name" value="FTHF_cligase"/>
    <property type="match status" value="1"/>
</dbReference>
<comment type="similarity">
    <text evidence="1 4">Belongs to the 5-formyltetrahydrofolate cyclo-ligase family.</text>
</comment>
<organism evidence="5 6">
    <name type="scientific">Sphingomonas hankookensis</name>
    <dbReference type="NCBI Taxonomy" id="563996"/>
    <lineage>
        <taxon>Bacteria</taxon>
        <taxon>Pseudomonadati</taxon>
        <taxon>Pseudomonadota</taxon>
        <taxon>Alphaproteobacteria</taxon>
        <taxon>Sphingomonadales</taxon>
        <taxon>Sphingomonadaceae</taxon>
        <taxon>Sphingomonas</taxon>
    </lineage>
</organism>
<proteinExistence type="inferred from homology"/>
<comment type="catalytic activity">
    <reaction evidence="4">
        <text>(6S)-5-formyl-5,6,7,8-tetrahydrofolate + ATP = (6R)-5,10-methenyltetrahydrofolate + ADP + phosphate</text>
        <dbReference type="Rhea" id="RHEA:10488"/>
        <dbReference type="ChEBI" id="CHEBI:30616"/>
        <dbReference type="ChEBI" id="CHEBI:43474"/>
        <dbReference type="ChEBI" id="CHEBI:57455"/>
        <dbReference type="ChEBI" id="CHEBI:57457"/>
        <dbReference type="ChEBI" id="CHEBI:456216"/>
        <dbReference type="EC" id="6.3.3.2"/>
    </reaction>
</comment>
<protein>
    <recommendedName>
        <fullName evidence="4">5-formyltetrahydrofolate cyclo-ligase</fullName>
        <ecNumber evidence="4">6.3.3.2</ecNumber>
    </recommendedName>
</protein>
<dbReference type="NCBIfam" id="TIGR02727">
    <property type="entry name" value="MTHFS_bact"/>
    <property type="match status" value="1"/>
</dbReference>
<keyword evidence="2 4" id="KW-0547">Nucleotide-binding</keyword>
<keyword evidence="3 4" id="KW-0067">ATP-binding</keyword>
<evidence type="ECO:0000313" key="6">
    <source>
        <dbReference type="Proteomes" id="UP000076609"/>
    </source>
</evidence>
<evidence type="ECO:0000256" key="4">
    <source>
        <dbReference type="RuleBase" id="RU361279"/>
    </source>
</evidence>
<dbReference type="InterPro" id="IPR024185">
    <property type="entry name" value="FTHF_cligase-like_sf"/>
</dbReference>
<accession>A0ABR5YIJ6</accession>
<dbReference type="InterPro" id="IPR037171">
    <property type="entry name" value="NagB/RpiA_transferase-like"/>
</dbReference>
<reference evidence="6" key="1">
    <citation type="submission" date="2016-01" db="EMBL/GenBank/DDBJ databases">
        <title>Draft genome of Chromobacterium sp. F49.</title>
        <authorList>
            <person name="Hong K.W."/>
        </authorList>
    </citation>
    <scope>NUCLEOTIDE SEQUENCE [LARGE SCALE GENOMIC DNA]</scope>
    <source>
        <strain evidence="6">CN3</strain>
    </source>
</reference>
<sequence>MTDKAGLRRELRARRRAFAATRPSLPAPSRLLIEALCPGGIVASYVPVGGEADPALFDAAVVAAGGVLAWPVVIDRESPITFHLGSTDTMADGPYGLRQPQATGDGVVPDIVLTPLVGFDSRCNRLGQGAGHYDRAFALWPDALRIGIAWSVQQVDALPRDPWDVPLHMIITETDVFLPGVPK</sequence>
<keyword evidence="6" id="KW-1185">Reference proteome</keyword>
<dbReference type="Gene3D" id="3.40.50.10420">
    <property type="entry name" value="NagB/RpiA/CoA transferase-like"/>
    <property type="match status" value="1"/>
</dbReference>
<dbReference type="EC" id="6.3.3.2" evidence="4"/>
<evidence type="ECO:0000256" key="2">
    <source>
        <dbReference type="ARBA" id="ARBA00022741"/>
    </source>
</evidence>
<evidence type="ECO:0000256" key="3">
    <source>
        <dbReference type="ARBA" id="ARBA00022840"/>
    </source>
</evidence>
<evidence type="ECO:0000313" key="5">
    <source>
        <dbReference type="EMBL" id="KZE18695.1"/>
    </source>
</evidence>
<dbReference type="PANTHER" id="PTHR23407:SF1">
    <property type="entry name" value="5-FORMYLTETRAHYDROFOLATE CYCLO-LIGASE"/>
    <property type="match status" value="1"/>
</dbReference>
<gene>
    <name evidence="5" type="ORF">AVT10_01240</name>
</gene>
<dbReference type="EMBL" id="LQQO01000001">
    <property type="protein sequence ID" value="KZE18695.1"/>
    <property type="molecule type" value="Genomic_DNA"/>
</dbReference>
<evidence type="ECO:0000256" key="1">
    <source>
        <dbReference type="ARBA" id="ARBA00010638"/>
    </source>
</evidence>
<keyword evidence="4" id="KW-0460">Magnesium</keyword>
<dbReference type="Proteomes" id="UP000076609">
    <property type="component" value="Unassembled WGS sequence"/>
</dbReference>
<dbReference type="Pfam" id="PF01812">
    <property type="entry name" value="5-FTHF_cyc-lig"/>
    <property type="match status" value="1"/>
</dbReference>